<sequence>MANRFSFNDLSCRVVGAPMEGGPSTPTLAAAVSNAGGLGFLAGGALSAEELAEAIVGTRRMTTAPIGVNLFVPHSPEVTTDQLRQYAASLSGEVDRYGAAPGRPHHDSYDDWLAKVSVVCDLRPEVVSFTFGAPNARHCCRIRTAGILTLATVTTPQEAAIALSRGVDGLVAQGPSAGGHRATFDPRAMPTDPLEDLVSALIKMSDRPVVAAGGIATAADVRGVRCLGATAAQIGTALLLADEAGTNPVHRAALTDPQFDATVLTRCLTGRYARALRNRFVDDHEPDAIFGFPEVAGITAPVQAAAVRAGDPHGTSLFAGTAFREAMTGPAAHIVHALSL</sequence>
<evidence type="ECO:0000256" key="5">
    <source>
        <dbReference type="ARBA" id="ARBA00022643"/>
    </source>
</evidence>
<evidence type="ECO:0000313" key="11">
    <source>
        <dbReference type="Proteomes" id="UP000465302"/>
    </source>
</evidence>
<evidence type="ECO:0000256" key="3">
    <source>
        <dbReference type="ARBA" id="ARBA00022575"/>
    </source>
</evidence>
<evidence type="ECO:0000256" key="9">
    <source>
        <dbReference type="ARBA" id="ARBA00049401"/>
    </source>
</evidence>
<dbReference type="Gene3D" id="3.20.20.70">
    <property type="entry name" value="Aldolase class I"/>
    <property type="match status" value="1"/>
</dbReference>
<dbReference type="InterPro" id="IPR013785">
    <property type="entry name" value="Aldolase_TIM"/>
</dbReference>
<dbReference type="SUPFAM" id="SSF51412">
    <property type="entry name" value="Inosine monophosphate dehydrogenase (IMPDH)"/>
    <property type="match status" value="1"/>
</dbReference>
<dbReference type="PANTHER" id="PTHR42747">
    <property type="entry name" value="NITRONATE MONOOXYGENASE-RELATED"/>
    <property type="match status" value="1"/>
</dbReference>
<comment type="caution">
    <text evidence="10">The sequence shown here is derived from an EMBL/GenBank/DDBJ whole genome shotgun (WGS) entry which is preliminary data.</text>
</comment>
<keyword evidence="3" id="KW-0216">Detoxification</keyword>
<proteinExistence type="inferred from homology"/>
<comment type="catalytic activity">
    <reaction evidence="9">
        <text>3 propionate 3-nitronate + 3 O2 + H2O = 3 3-oxopropanoate + 2 nitrate + nitrite + H2O2 + 3 H(+)</text>
        <dbReference type="Rhea" id="RHEA:57332"/>
        <dbReference type="ChEBI" id="CHEBI:15377"/>
        <dbReference type="ChEBI" id="CHEBI:15378"/>
        <dbReference type="ChEBI" id="CHEBI:15379"/>
        <dbReference type="ChEBI" id="CHEBI:16240"/>
        <dbReference type="ChEBI" id="CHEBI:16301"/>
        <dbReference type="ChEBI" id="CHEBI:17632"/>
        <dbReference type="ChEBI" id="CHEBI:33190"/>
        <dbReference type="ChEBI" id="CHEBI:136067"/>
    </reaction>
</comment>
<keyword evidence="5" id="KW-0288">FMN</keyword>
<dbReference type="GO" id="GO:0018580">
    <property type="term" value="F:nitronate monooxygenase activity"/>
    <property type="evidence" value="ECO:0007669"/>
    <property type="project" value="InterPro"/>
</dbReference>
<comment type="similarity">
    <text evidence="2">Belongs to the nitronate monooxygenase family. NMO class I subfamily.</text>
</comment>
<evidence type="ECO:0000256" key="2">
    <source>
        <dbReference type="ARBA" id="ARBA00009881"/>
    </source>
</evidence>
<evidence type="ECO:0000256" key="6">
    <source>
        <dbReference type="ARBA" id="ARBA00023002"/>
    </source>
</evidence>
<dbReference type="GO" id="GO:0009636">
    <property type="term" value="P:response to toxic substance"/>
    <property type="evidence" value="ECO:0007669"/>
    <property type="project" value="UniProtKB-KW"/>
</dbReference>
<name>A0A7I9W1Y8_MYCAG</name>
<evidence type="ECO:0000313" key="10">
    <source>
        <dbReference type="EMBL" id="GFG51692.1"/>
    </source>
</evidence>
<dbReference type="EMBL" id="BLKS01000001">
    <property type="protein sequence ID" value="GFG51692.1"/>
    <property type="molecule type" value="Genomic_DNA"/>
</dbReference>
<evidence type="ECO:0000256" key="4">
    <source>
        <dbReference type="ARBA" id="ARBA00022630"/>
    </source>
</evidence>
<gene>
    <name evidence="10" type="ORF">MAGR_31330</name>
</gene>
<dbReference type="RefSeq" id="WP_272938804.1">
    <property type="nucleotide sequence ID" value="NZ_BLKS01000001.1"/>
</dbReference>
<organism evidence="10 11">
    <name type="scientific">Mycolicibacterium agri</name>
    <name type="common">Mycobacterium agri</name>
    <dbReference type="NCBI Taxonomy" id="36811"/>
    <lineage>
        <taxon>Bacteria</taxon>
        <taxon>Bacillati</taxon>
        <taxon>Actinomycetota</taxon>
        <taxon>Actinomycetes</taxon>
        <taxon>Mycobacteriales</taxon>
        <taxon>Mycobacteriaceae</taxon>
        <taxon>Mycolicibacterium</taxon>
    </lineage>
</organism>
<evidence type="ECO:0000256" key="8">
    <source>
        <dbReference type="ARBA" id="ARBA00031155"/>
    </source>
</evidence>
<evidence type="ECO:0000256" key="1">
    <source>
        <dbReference type="ARBA" id="ARBA00001917"/>
    </source>
</evidence>
<keyword evidence="7" id="KW-0503">Monooxygenase</keyword>
<dbReference type="AlphaFoldDB" id="A0A7I9W1Y8"/>
<dbReference type="PANTHER" id="PTHR42747:SF3">
    <property type="entry name" value="NITRONATE MONOOXYGENASE-RELATED"/>
    <property type="match status" value="1"/>
</dbReference>
<accession>A0A7I9W1Y8</accession>
<keyword evidence="4" id="KW-0285">Flavoprotein</keyword>
<dbReference type="Proteomes" id="UP000465302">
    <property type="component" value="Unassembled WGS sequence"/>
</dbReference>
<comment type="cofactor">
    <cofactor evidence="1">
        <name>FMN</name>
        <dbReference type="ChEBI" id="CHEBI:58210"/>
    </cofactor>
</comment>
<reference evidence="10 11" key="1">
    <citation type="journal article" date="2019" name="Emerg. Microbes Infect.">
        <title>Comprehensive subspecies identification of 175 nontuberculous mycobacteria species based on 7547 genomic profiles.</title>
        <authorList>
            <person name="Matsumoto Y."/>
            <person name="Kinjo T."/>
            <person name="Motooka D."/>
            <person name="Nabeya D."/>
            <person name="Jung N."/>
            <person name="Uechi K."/>
            <person name="Horii T."/>
            <person name="Iida T."/>
            <person name="Fujita J."/>
            <person name="Nakamura S."/>
        </authorList>
    </citation>
    <scope>NUCLEOTIDE SEQUENCE [LARGE SCALE GENOMIC DNA]</scope>
    <source>
        <strain evidence="10 11">JCM 6377</strain>
    </source>
</reference>
<dbReference type="InterPro" id="IPR004136">
    <property type="entry name" value="NMO"/>
</dbReference>
<evidence type="ECO:0000256" key="7">
    <source>
        <dbReference type="ARBA" id="ARBA00023033"/>
    </source>
</evidence>
<dbReference type="CDD" id="cd04730">
    <property type="entry name" value="NPD_like"/>
    <property type="match status" value="1"/>
</dbReference>
<protein>
    <recommendedName>
        <fullName evidence="8">Propionate 3-nitronate monooxygenase</fullName>
    </recommendedName>
</protein>
<dbReference type="Pfam" id="PF03060">
    <property type="entry name" value="NMO"/>
    <property type="match status" value="1"/>
</dbReference>
<keyword evidence="6" id="KW-0560">Oxidoreductase</keyword>